<name>A0A517PBM4_9PLAN</name>
<keyword evidence="2" id="KW-1185">Reference proteome</keyword>
<evidence type="ECO:0000313" key="1">
    <source>
        <dbReference type="EMBL" id="QDT16783.1"/>
    </source>
</evidence>
<dbReference type="Proteomes" id="UP000318741">
    <property type="component" value="Chromosome"/>
</dbReference>
<gene>
    <name evidence="1" type="ORF">CA12_28900</name>
</gene>
<dbReference type="RefSeq" id="WP_145359713.1">
    <property type="nucleotide sequence ID" value="NZ_CP036265.1"/>
</dbReference>
<protein>
    <submittedName>
        <fullName evidence="1">Uncharacterized protein</fullName>
    </submittedName>
</protein>
<reference evidence="1 2" key="1">
    <citation type="submission" date="2019-02" db="EMBL/GenBank/DDBJ databases">
        <title>Deep-cultivation of Planctomycetes and their phenomic and genomic characterization uncovers novel biology.</title>
        <authorList>
            <person name="Wiegand S."/>
            <person name="Jogler M."/>
            <person name="Boedeker C."/>
            <person name="Pinto D."/>
            <person name="Vollmers J."/>
            <person name="Rivas-Marin E."/>
            <person name="Kohn T."/>
            <person name="Peeters S.H."/>
            <person name="Heuer A."/>
            <person name="Rast P."/>
            <person name="Oberbeckmann S."/>
            <person name="Bunk B."/>
            <person name="Jeske O."/>
            <person name="Meyerdierks A."/>
            <person name="Storesund J.E."/>
            <person name="Kallscheuer N."/>
            <person name="Luecker S."/>
            <person name="Lage O.M."/>
            <person name="Pohl T."/>
            <person name="Merkel B.J."/>
            <person name="Hornburger P."/>
            <person name="Mueller R.-W."/>
            <person name="Bruemmer F."/>
            <person name="Labrenz M."/>
            <person name="Spormann A.M."/>
            <person name="Op den Camp H."/>
            <person name="Overmann J."/>
            <person name="Amann R."/>
            <person name="Jetten M.S.M."/>
            <person name="Mascher T."/>
            <person name="Medema M.H."/>
            <person name="Devos D.P."/>
            <person name="Kaster A.-K."/>
            <person name="Ovreas L."/>
            <person name="Rohde M."/>
            <person name="Galperin M.Y."/>
            <person name="Jogler C."/>
        </authorList>
    </citation>
    <scope>NUCLEOTIDE SEQUENCE [LARGE SCALE GENOMIC DNA]</scope>
    <source>
        <strain evidence="1 2">CA12</strain>
    </source>
</reference>
<proteinExistence type="predicted"/>
<dbReference type="KEGG" id="acaf:CA12_28900"/>
<organism evidence="1 2">
    <name type="scientific">Alienimonas californiensis</name>
    <dbReference type="NCBI Taxonomy" id="2527989"/>
    <lineage>
        <taxon>Bacteria</taxon>
        <taxon>Pseudomonadati</taxon>
        <taxon>Planctomycetota</taxon>
        <taxon>Planctomycetia</taxon>
        <taxon>Planctomycetales</taxon>
        <taxon>Planctomycetaceae</taxon>
        <taxon>Alienimonas</taxon>
    </lineage>
</organism>
<accession>A0A517PBM4</accession>
<dbReference type="EMBL" id="CP036265">
    <property type="protein sequence ID" value="QDT16783.1"/>
    <property type="molecule type" value="Genomic_DNA"/>
</dbReference>
<dbReference type="AlphaFoldDB" id="A0A517PBM4"/>
<evidence type="ECO:0000313" key="2">
    <source>
        <dbReference type="Proteomes" id="UP000318741"/>
    </source>
</evidence>
<sequence length="83" mass="9391">MPPDDHRGGEFNWSEAVRRRDELRRDVLANLSEPARQLLGIATQAEWEHRHLQSNAAYKLIEGKLTNTVRNLATPANDEGADT</sequence>